<name>A0A9X3EQL3_9GAMM</name>
<dbReference type="PRINTS" id="PR00411">
    <property type="entry name" value="PNDRDTASEI"/>
</dbReference>
<evidence type="ECO:0000256" key="5">
    <source>
        <dbReference type="SAM" id="MobiDB-lite"/>
    </source>
</evidence>
<protein>
    <submittedName>
        <fullName evidence="7">FAD-dependent oxidoreductase</fullName>
    </submittedName>
</protein>
<dbReference type="PANTHER" id="PTHR43400:SF10">
    <property type="entry name" value="3-OXOSTEROID 1-DEHYDROGENASE"/>
    <property type="match status" value="1"/>
</dbReference>
<reference evidence="7" key="1">
    <citation type="submission" date="2022-11" db="EMBL/GenBank/DDBJ databases">
        <title>Parathalassolutuus dongxingensis gen. nov., sp. nov., a novel member of family Oceanospirillaceae isolated from a coastal shrimp pond in Guangxi, China.</title>
        <authorList>
            <person name="Chen H."/>
        </authorList>
    </citation>
    <scope>NUCLEOTIDE SEQUENCE</scope>
    <source>
        <strain evidence="7">G-43</strain>
    </source>
</reference>
<evidence type="ECO:0000256" key="1">
    <source>
        <dbReference type="ARBA" id="ARBA00001974"/>
    </source>
</evidence>
<accession>A0A9X3EQL3</accession>
<comment type="caution">
    <text evidence="7">The sequence shown here is derived from an EMBL/GenBank/DDBJ whole genome shotgun (WGS) entry which is preliminary data.</text>
</comment>
<dbReference type="InterPro" id="IPR036188">
    <property type="entry name" value="FAD/NAD-bd_sf"/>
</dbReference>
<organism evidence="7 8">
    <name type="scientific">Parathalassolituus penaei</name>
    <dbReference type="NCBI Taxonomy" id="2997323"/>
    <lineage>
        <taxon>Bacteria</taxon>
        <taxon>Pseudomonadati</taxon>
        <taxon>Pseudomonadota</taxon>
        <taxon>Gammaproteobacteria</taxon>
        <taxon>Oceanospirillales</taxon>
        <taxon>Oceanospirillaceae</taxon>
        <taxon>Parathalassolituus</taxon>
    </lineage>
</organism>
<gene>
    <name evidence="7" type="ORF">OUO13_18010</name>
</gene>
<dbReference type="Proteomes" id="UP001150830">
    <property type="component" value="Unassembled WGS sequence"/>
</dbReference>
<evidence type="ECO:0000256" key="4">
    <source>
        <dbReference type="ARBA" id="ARBA00023002"/>
    </source>
</evidence>
<feature type="domain" description="FAD-dependent oxidoreductase 2 FAD-binding" evidence="6">
    <location>
        <begin position="23"/>
        <end position="560"/>
    </location>
</feature>
<feature type="region of interest" description="Disordered" evidence="5">
    <location>
        <begin position="463"/>
        <end position="489"/>
    </location>
</feature>
<evidence type="ECO:0000313" key="7">
    <source>
        <dbReference type="EMBL" id="MCY0967078.1"/>
    </source>
</evidence>
<dbReference type="InterPro" id="IPR003953">
    <property type="entry name" value="FAD-dep_OxRdtase_2_FAD-bd"/>
</dbReference>
<dbReference type="NCBIfam" id="NF004789">
    <property type="entry name" value="PRK06134.1"/>
    <property type="match status" value="1"/>
</dbReference>
<dbReference type="SUPFAM" id="SSF51905">
    <property type="entry name" value="FAD/NAD(P)-binding domain"/>
    <property type="match status" value="1"/>
</dbReference>
<dbReference type="AlphaFoldDB" id="A0A9X3EQL3"/>
<dbReference type="GO" id="GO:0016491">
    <property type="term" value="F:oxidoreductase activity"/>
    <property type="evidence" value="ECO:0007669"/>
    <property type="project" value="UniProtKB-KW"/>
</dbReference>
<keyword evidence="4" id="KW-0560">Oxidoreductase</keyword>
<dbReference type="Gene3D" id="3.50.50.60">
    <property type="entry name" value="FAD/NAD(P)-binding domain"/>
    <property type="match status" value="2"/>
</dbReference>
<dbReference type="RefSeq" id="WP_283175283.1">
    <property type="nucleotide sequence ID" value="NZ_JAPNOA010000058.1"/>
</dbReference>
<dbReference type="SUPFAM" id="SSF56425">
    <property type="entry name" value="Succinate dehydrogenase/fumarate reductase flavoprotein, catalytic domain"/>
    <property type="match status" value="1"/>
</dbReference>
<proteinExistence type="predicted"/>
<keyword evidence="3" id="KW-0274">FAD</keyword>
<evidence type="ECO:0000256" key="2">
    <source>
        <dbReference type="ARBA" id="ARBA00022630"/>
    </source>
</evidence>
<comment type="cofactor">
    <cofactor evidence="1">
        <name>FAD</name>
        <dbReference type="ChEBI" id="CHEBI:57692"/>
    </cofactor>
</comment>
<dbReference type="Pfam" id="PF00890">
    <property type="entry name" value="FAD_binding_2"/>
    <property type="match status" value="1"/>
</dbReference>
<dbReference type="InterPro" id="IPR027477">
    <property type="entry name" value="Succ_DH/fumarate_Rdtase_cat_sf"/>
</dbReference>
<dbReference type="InterPro" id="IPR050315">
    <property type="entry name" value="FAD-oxidoreductase_2"/>
</dbReference>
<evidence type="ECO:0000256" key="3">
    <source>
        <dbReference type="ARBA" id="ARBA00022827"/>
    </source>
</evidence>
<keyword evidence="8" id="KW-1185">Reference proteome</keyword>
<dbReference type="GO" id="GO:0008202">
    <property type="term" value="P:steroid metabolic process"/>
    <property type="evidence" value="ECO:0007669"/>
    <property type="project" value="UniProtKB-ARBA"/>
</dbReference>
<evidence type="ECO:0000313" key="8">
    <source>
        <dbReference type="Proteomes" id="UP001150830"/>
    </source>
</evidence>
<sequence>MTSIQPRLPHDSTSQGWCDDTYDLIVVGSGAGGLATAVTSAHLGLRVLVLEKAPVLGGTSAWSGGWMWVPRNPLAVAAGITEDIDQPKRYLASLFGKPLDDPRINLFLEKGPEMVDFFRQHTAVRFIDGNKVPDFHAIDGARDGGRSLCSAPFDGRQLGPWIHKLRPPLSVISLFGMGIASGQDIKHFFNATRSLSSFIYAGKRIGKHLLDLARYGRGMQLVNGNALVAGLLKSALDKGVTIKTDANVLRLLTAANGQVIGVEASVDGATRTLHASRGVVMATGGFPHDKARQAQQFGTGRGTLHYSAAPKTNTGDGMRMAETAGAQVPTDLFQPGAWSPVSLVPDGRGDYIHFPHLVERAKPGIIAVLPNGRRFTNEAESYHDFMQSLFEATPAGQEPHCWLIADHSAQRRWGLGWSRPFPFPLTHYHRVGYLKSGDSLQALAAQCGIDAANLKETVGRFNAQADQGKDTDFGRGDSAYNRVQGNPDHGPNPSLAALRKGPFHAVKIVAGSLGTFAGIRTDELGRALDDQQRPITGLYAAGNDMSSIFNGYYPSGGITLGPAMTFGYVIGHHLADVPATSFAAAAATQVHTQEITQ</sequence>
<dbReference type="PANTHER" id="PTHR43400">
    <property type="entry name" value="FUMARATE REDUCTASE"/>
    <property type="match status" value="1"/>
</dbReference>
<dbReference type="EMBL" id="JAPNOA010000058">
    <property type="protein sequence ID" value="MCY0967078.1"/>
    <property type="molecule type" value="Genomic_DNA"/>
</dbReference>
<evidence type="ECO:0000259" key="6">
    <source>
        <dbReference type="Pfam" id="PF00890"/>
    </source>
</evidence>
<keyword evidence="2" id="KW-0285">Flavoprotein</keyword>